<reference evidence="4" key="1">
    <citation type="submission" date="2022-11" db="EMBL/GenBank/DDBJ databases">
        <authorList>
            <person name="Scott C."/>
            <person name="Bruce N."/>
        </authorList>
    </citation>
    <scope>NUCLEOTIDE SEQUENCE</scope>
</reference>
<dbReference type="SUPFAM" id="SSF109993">
    <property type="entry name" value="VPS9 domain"/>
    <property type="match status" value="1"/>
</dbReference>
<dbReference type="Pfam" id="PF13857">
    <property type="entry name" value="Ank_5"/>
    <property type="match status" value="1"/>
</dbReference>
<feature type="region of interest" description="Disordered" evidence="2">
    <location>
        <begin position="290"/>
        <end position="317"/>
    </location>
</feature>
<dbReference type="Gene3D" id="1.25.40.20">
    <property type="entry name" value="Ankyrin repeat-containing domain"/>
    <property type="match status" value="1"/>
</dbReference>
<dbReference type="GO" id="GO:0005085">
    <property type="term" value="F:guanyl-nucleotide exchange factor activity"/>
    <property type="evidence" value="ECO:0007669"/>
    <property type="project" value="TreeGrafter"/>
</dbReference>
<organism evidence="4 5">
    <name type="scientific">Parascedosporium putredinis</name>
    <dbReference type="NCBI Taxonomy" id="1442378"/>
    <lineage>
        <taxon>Eukaryota</taxon>
        <taxon>Fungi</taxon>
        <taxon>Dikarya</taxon>
        <taxon>Ascomycota</taxon>
        <taxon>Pezizomycotina</taxon>
        <taxon>Sordariomycetes</taxon>
        <taxon>Hypocreomycetidae</taxon>
        <taxon>Microascales</taxon>
        <taxon>Microascaceae</taxon>
        <taxon>Parascedosporium</taxon>
    </lineage>
</organism>
<dbReference type="Gene3D" id="1.20.1050.80">
    <property type="entry name" value="VPS9 domain"/>
    <property type="match status" value="1"/>
</dbReference>
<evidence type="ECO:0000313" key="5">
    <source>
        <dbReference type="Proteomes" id="UP000838763"/>
    </source>
</evidence>
<dbReference type="GO" id="GO:0045022">
    <property type="term" value="P:early endosome to late endosome transport"/>
    <property type="evidence" value="ECO:0007669"/>
    <property type="project" value="TreeGrafter"/>
</dbReference>
<dbReference type="InterPro" id="IPR002110">
    <property type="entry name" value="Ankyrin_rpt"/>
</dbReference>
<dbReference type="GO" id="GO:0097422">
    <property type="term" value="C:tubular endosome"/>
    <property type="evidence" value="ECO:0007669"/>
    <property type="project" value="TreeGrafter"/>
</dbReference>
<dbReference type="Proteomes" id="UP000838763">
    <property type="component" value="Unassembled WGS sequence"/>
</dbReference>
<protein>
    <recommendedName>
        <fullName evidence="3">VPS9 domain-containing protein</fullName>
    </recommendedName>
</protein>
<dbReference type="GO" id="GO:0000149">
    <property type="term" value="F:SNARE binding"/>
    <property type="evidence" value="ECO:0007669"/>
    <property type="project" value="TreeGrafter"/>
</dbReference>
<dbReference type="SUPFAM" id="SSF64268">
    <property type="entry name" value="PX domain"/>
    <property type="match status" value="1"/>
</dbReference>
<dbReference type="InterPro" id="IPR036770">
    <property type="entry name" value="Ankyrin_rpt-contain_sf"/>
</dbReference>
<evidence type="ECO:0000313" key="4">
    <source>
        <dbReference type="EMBL" id="CAI4211907.1"/>
    </source>
</evidence>
<evidence type="ECO:0000256" key="2">
    <source>
        <dbReference type="SAM" id="MobiDB-lite"/>
    </source>
</evidence>
<dbReference type="EMBL" id="CALLCH030000003">
    <property type="protein sequence ID" value="CAI4211907.1"/>
    <property type="molecule type" value="Genomic_DNA"/>
</dbReference>
<name>A0A9P1GX11_9PEZI</name>
<dbReference type="GO" id="GO:0005769">
    <property type="term" value="C:early endosome"/>
    <property type="evidence" value="ECO:0007669"/>
    <property type="project" value="TreeGrafter"/>
</dbReference>
<dbReference type="PANTHER" id="PTHR24170">
    <property type="entry name" value="ANKYRIN REPEAT DOMAIN-CONTAINING PROTEIN 27"/>
    <property type="match status" value="1"/>
</dbReference>
<feature type="compositionally biased region" description="Acidic residues" evidence="2">
    <location>
        <begin position="593"/>
        <end position="604"/>
    </location>
</feature>
<feature type="region of interest" description="Disordered" evidence="2">
    <location>
        <begin position="61"/>
        <end position="117"/>
    </location>
</feature>
<comment type="caution">
    <text evidence="4">The sequence shown here is derived from an EMBL/GenBank/DDBJ whole genome shotgun (WGS) entry which is preliminary data.</text>
</comment>
<dbReference type="GO" id="GO:0035091">
    <property type="term" value="F:phosphatidylinositol binding"/>
    <property type="evidence" value="ECO:0007669"/>
    <property type="project" value="InterPro"/>
</dbReference>
<dbReference type="InterPro" id="IPR051248">
    <property type="entry name" value="UPF0507/Ank_repeat_27"/>
</dbReference>
<dbReference type="InterPro" id="IPR036871">
    <property type="entry name" value="PX_dom_sf"/>
</dbReference>
<gene>
    <name evidence="4" type="ORF">PPNO1_LOCUS1680</name>
</gene>
<accession>A0A9P1GX11</accession>
<dbReference type="GO" id="GO:0005886">
    <property type="term" value="C:plasma membrane"/>
    <property type="evidence" value="ECO:0007669"/>
    <property type="project" value="TreeGrafter"/>
</dbReference>
<dbReference type="InterPro" id="IPR037191">
    <property type="entry name" value="VPS9_dom_sf"/>
</dbReference>
<dbReference type="Pfam" id="PF02204">
    <property type="entry name" value="VPS9"/>
    <property type="match status" value="1"/>
</dbReference>
<dbReference type="PANTHER" id="PTHR24170:SF1">
    <property type="entry name" value="DOMAIN PROTEIN, PUTATIVE (AFU_ORTHOLOGUE AFUA_1G09870)-RELATED"/>
    <property type="match status" value="1"/>
</dbReference>
<dbReference type="GO" id="GO:0030133">
    <property type="term" value="C:transport vesicle"/>
    <property type="evidence" value="ECO:0007669"/>
    <property type="project" value="TreeGrafter"/>
</dbReference>
<dbReference type="SMART" id="SM00248">
    <property type="entry name" value="ANK"/>
    <property type="match status" value="3"/>
</dbReference>
<feature type="region of interest" description="Disordered" evidence="2">
    <location>
        <begin position="592"/>
        <end position="620"/>
    </location>
</feature>
<comment type="similarity">
    <text evidence="1">Belongs to the UPF0507 family.</text>
</comment>
<feature type="domain" description="VPS9" evidence="3">
    <location>
        <begin position="403"/>
        <end position="563"/>
    </location>
</feature>
<sequence>MSPGDVSGACFRRRFSNESEVEIGTCDCAEHDQIFYCPLLSSSLIFAISIRARSAITTPTTFPSISATHHSSSTRSTLRTSSHSEQSPVRLELARASPPPDPCREERSPSTYGQRPSDAATQPLLSAFFKSPLPAQCAQTQHYVLLVPTTETLLTHHEAETNATAHEILLSEEFIASHVLRIPSGNAANGAAAPEPLPNLRDMRGKAKQYNTINGRNVVIKDGFVYSNKADEFNLLSPAESSDRPAIGRKKDIRYFHDLLNHFPIIARHMQPGLERLFRDFTSAFQHPLPPPPSAQTIPDPDSEAADAVGPVIGPPEVNGVDHAAAGNSLVNSDYTSEESLPVTEDFYAEDDEDVMRATLRAQSPPGSTFSKLTGSIVEKLLERYVAENVHHLLFPKLCALKRPYDLELEAKIRIMENIDVSQLGVEIQNGIKGKHDLIIQLGVAIEEFKKMTGAMCPQEMLSLLVTTVKNVTSAAEGRPCQGQPGSDAASEKPLMMVNADTLVSLLLFVVIRAQVKNLKARFTYIRQFIFIDDIDTGEKGYALSTFEAVLAYLALDSSGLRRASKRNKALWNAAAKGNLGELKRIMEPSGDALEDMSDSESEIFDAGPNRPLSFSSSRRSSRRPSVTELFSSGSGLGHVFPFEASIHDEGGPAVHFHHPTQTPAKKMKKVSMDTRSMSSSSEISFRSRATSFGTINSALEADISVERLSQTHDAFGESVVMMAVQNEQVEVLHYLLSLPQLYPLSMILEDINNEDTTLLSAAVQMGNRRIIDCLMGIVFASATPQQIALYLTKQDIWGRSLGHYLFHAPYLIAKIGNVVPWRQRDKNGQTPLFALCRSYDQEKYAAMVAAGIDAARRAQGDGERLHLDDHVDNKGNTLLHIVTDAMMLHRILERCDVEVNATNDRKFTPLMLASKYGRYDLVRMLMADPRVDVAARELRGLTAVELAKDDDVRNKFDDLMLFSMPAGPDWRITGVVRAFFVEDGSVRLVLKSAAPTPEGSSYTVTTCRRSLTDFEALVDLLSVENPSSWIPPVAVARSPFQIPGKPSRSMLREIQTATDWFMKIMLAHPTFAAHETLWEFFLMPEIRLDTMTQRSKLKAEALLEKIRDEMEPVGDVREVEQFVDHAREMVRSVSHSARSVMRRTSRLSNVITDLYDATKLWRRAVNTLEFLPQPYKLAIDIYTQSLEPRQNNPHDTLHATLQAQQGTILALLSALARPPALVAQIRVAQKTLERTMSAAASAARTASSSSSSTGGGSKSPWAAAIGLGGLLEDPRKQQRQGAEREEKVRRAREEVDDLGRELRYGQQVVAGELAGWQDMRAGMGRRRCATLRGAWWCRRG</sequence>
<feature type="region of interest" description="Disordered" evidence="2">
    <location>
        <begin position="1273"/>
        <end position="1295"/>
    </location>
</feature>
<evidence type="ECO:0000259" key="3">
    <source>
        <dbReference type="PROSITE" id="PS51205"/>
    </source>
</evidence>
<evidence type="ECO:0000256" key="1">
    <source>
        <dbReference type="ARBA" id="ARBA00007428"/>
    </source>
</evidence>
<dbReference type="InterPro" id="IPR003123">
    <property type="entry name" value="VPS9"/>
</dbReference>
<keyword evidence="5" id="KW-1185">Reference proteome</keyword>
<dbReference type="SUPFAM" id="SSF48403">
    <property type="entry name" value="Ankyrin repeat"/>
    <property type="match status" value="1"/>
</dbReference>
<dbReference type="CDD" id="cd06093">
    <property type="entry name" value="PX_domain"/>
    <property type="match status" value="1"/>
</dbReference>
<feature type="compositionally biased region" description="Low complexity" evidence="2">
    <location>
        <begin position="64"/>
        <end position="84"/>
    </location>
</feature>
<proteinExistence type="inferred from homology"/>
<dbReference type="OrthoDB" id="7464126at2759"/>
<dbReference type="PROSITE" id="PS51205">
    <property type="entry name" value="VPS9"/>
    <property type="match status" value="1"/>
</dbReference>
<dbReference type="GO" id="GO:0005770">
    <property type="term" value="C:late endosome"/>
    <property type="evidence" value="ECO:0007669"/>
    <property type="project" value="TreeGrafter"/>
</dbReference>